<evidence type="ECO:0000256" key="1">
    <source>
        <dbReference type="PROSITE-ProRule" id="PRU00042"/>
    </source>
</evidence>
<dbReference type="InterPro" id="IPR013087">
    <property type="entry name" value="Znf_C2H2_type"/>
</dbReference>
<dbReference type="EMBL" id="ML014137">
    <property type="protein sequence ID" value="RKP02677.1"/>
    <property type="molecule type" value="Genomic_DNA"/>
</dbReference>
<organism evidence="4 5">
    <name type="scientific">Caulochytrium protostelioides</name>
    <dbReference type="NCBI Taxonomy" id="1555241"/>
    <lineage>
        <taxon>Eukaryota</taxon>
        <taxon>Fungi</taxon>
        <taxon>Fungi incertae sedis</taxon>
        <taxon>Chytridiomycota</taxon>
        <taxon>Chytridiomycota incertae sedis</taxon>
        <taxon>Chytridiomycetes</taxon>
        <taxon>Caulochytriales</taxon>
        <taxon>Caulochytriaceae</taxon>
        <taxon>Caulochytrium</taxon>
    </lineage>
</organism>
<dbReference type="Pfam" id="PF10354">
    <property type="entry name" value="BMT5-like"/>
    <property type="match status" value="1"/>
</dbReference>
<feature type="domain" description="C2H2-type" evidence="3">
    <location>
        <begin position="423"/>
        <end position="451"/>
    </location>
</feature>
<dbReference type="GO" id="GO:0070475">
    <property type="term" value="P:rRNA base methylation"/>
    <property type="evidence" value="ECO:0007669"/>
    <property type="project" value="InterPro"/>
</dbReference>
<dbReference type="GO" id="GO:0008270">
    <property type="term" value="F:zinc ion binding"/>
    <property type="evidence" value="ECO:0007669"/>
    <property type="project" value="UniProtKB-KW"/>
</dbReference>
<dbReference type="PANTHER" id="PTHR11538:SF26">
    <property type="entry name" value="FERREDOXIN-FOLD ANTICODON-BINDING DOMAIN-CONTAINING PROTEIN 1"/>
    <property type="match status" value="1"/>
</dbReference>
<gene>
    <name evidence="4" type="ORF">CXG81DRAFT_10461</name>
</gene>
<dbReference type="InterPro" id="IPR036236">
    <property type="entry name" value="Znf_C2H2_sf"/>
</dbReference>
<evidence type="ECO:0000313" key="5">
    <source>
        <dbReference type="Proteomes" id="UP000274922"/>
    </source>
</evidence>
<dbReference type="AlphaFoldDB" id="A0A4P9XB89"/>
<proteinExistence type="predicted"/>
<accession>A0A4P9XB89</accession>
<protein>
    <recommendedName>
        <fullName evidence="3">C2H2-type domain-containing protein</fullName>
    </recommendedName>
</protein>
<keyword evidence="1" id="KW-0863">Zinc-finger</keyword>
<dbReference type="Gene3D" id="3.30.160.60">
    <property type="entry name" value="Classic Zinc Finger"/>
    <property type="match status" value="1"/>
</dbReference>
<feature type="domain" description="C2H2-type" evidence="3">
    <location>
        <begin position="521"/>
        <end position="548"/>
    </location>
</feature>
<dbReference type="OrthoDB" id="273345at2759"/>
<evidence type="ECO:0000313" key="4">
    <source>
        <dbReference type="EMBL" id="RKP02677.1"/>
    </source>
</evidence>
<evidence type="ECO:0000256" key="2">
    <source>
        <dbReference type="SAM" id="MobiDB-lite"/>
    </source>
</evidence>
<dbReference type="SUPFAM" id="SSF57667">
    <property type="entry name" value="beta-beta-alpha zinc fingers"/>
    <property type="match status" value="1"/>
</dbReference>
<evidence type="ECO:0000259" key="3">
    <source>
        <dbReference type="PROSITE" id="PS50157"/>
    </source>
</evidence>
<reference evidence="5" key="1">
    <citation type="journal article" date="2018" name="Nat. Microbiol.">
        <title>Leveraging single-cell genomics to expand the fungal tree of life.</title>
        <authorList>
            <person name="Ahrendt S.R."/>
            <person name="Quandt C.A."/>
            <person name="Ciobanu D."/>
            <person name="Clum A."/>
            <person name="Salamov A."/>
            <person name="Andreopoulos B."/>
            <person name="Cheng J.F."/>
            <person name="Woyke T."/>
            <person name="Pelin A."/>
            <person name="Henrissat B."/>
            <person name="Reynolds N.K."/>
            <person name="Benny G.L."/>
            <person name="Smith M.E."/>
            <person name="James T.Y."/>
            <person name="Grigoriev I.V."/>
        </authorList>
    </citation>
    <scope>NUCLEOTIDE SEQUENCE [LARGE SCALE GENOMIC DNA]</scope>
    <source>
        <strain evidence="5">ATCC 52028</strain>
    </source>
</reference>
<dbReference type="PANTHER" id="PTHR11538">
    <property type="entry name" value="PHENYLALANYL-TRNA SYNTHETASE"/>
    <property type="match status" value="1"/>
</dbReference>
<keyword evidence="1" id="KW-0862">Zinc</keyword>
<feature type="region of interest" description="Disordered" evidence="2">
    <location>
        <begin position="351"/>
        <end position="381"/>
    </location>
</feature>
<dbReference type="PROSITE" id="PS50157">
    <property type="entry name" value="ZINC_FINGER_C2H2_2"/>
    <property type="match status" value="2"/>
</dbReference>
<dbReference type="Proteomes" id="UP000274922">
    <property type="component" value="Unassembled WGS sequence"/>
</dbReference>
<feature type="region of interest" description="Disordered" evidence="2">
    <location>
        <begin position="1"/>
        <end position="29"/>
    </location>
</feature>
<keyword evidence="5" id="KW-1185">Reference proteome</keyword>
<dbReference type="InterPro" id="IPR019446">
    <property type="entry name" value="BMT5-like"/>
</dbReference>
<name>A0A4P9XB89_9FUNG</name>
<dbReference type="PROSITE" id="PS00028">
    <property type="entry name" value="ZINC_FINGER_C2H2_1"/>
    <property type="match status" value="2"/>
</dbReference>
<dbReference type="GO" id="GO:0070042">
    <property type="term" value="F:rRNA (uridine-N3-)-methyltransferase activity"/>
    <property type="evidence" value="ECO:0007669"/>
    <property type="project" value="InterPro"/>
</dbReference>
<dbReference type="STRING" id="1555241.A0A4P9XB89"/>
<dbReference type="SMART" id="SM00355">
    <property type="entry name" value="ZnF_C2H2"/>
    <property type="match status" value="3"/>
</dbReference>
<sequence length="552" mass="60309">MDVDAGLASDVVRDGEFPPPPPPQAPNALQPLVTAPFRVLLLGEGDFTFALALARLLWDPAFASPSLPGASGWSSTPAAVLDAAAAHPDQIAMVATSFDTREEVLDKYKVSKDTFRHLAQLAHRLHGGRGPRIPRIMISHAVNAWDLKTVFPHQTFHATVWNHPHLGTEDFRLHRFLMAHFFHSVHQVLVPATESTTEVDDNVDSEARASHVIISLVKGQELRWQVNVEARRTGFHQVAAYRFDEALWPGYVVRRNKHGGSFKNNQTMRHMSSEMPSLVHQFSNAREPEASVELSEDVVMQALAVSMAQTTLNGATGPATAAPDGDAASSAAAAAAAARVPIRAVGLPLGAPQLNGDVQAKPKAPRKKPSRRGRPYSQQAPADLTCHDCNKVLGSDRAYLQHRHMVHTLKIQDRLPDAADGSYVCAPCGKPFEHRSALWQHHVNKHTAAVSLTRLPEHSGRSSPLMLLHGAEAVAAQTQAMDQDPEYGWVPCHVCGQAVQVGEQGMLIHLEMLKPALGLAMQCPMCDKTFIENRALLQHAKFCQLRHAALLR</sequence>
<keyword evidence="1" id="KW-0479">Metal-binding</keyword>
<feature type="compositionally biased region" description="Basic residues" evidence="2">
    <location>
        <begin position="363"/>
        <end position="374"/>
    </location>
</feature>
<dbReference type="GO" id="GO:0005737">
    <property type="term" value="C:cytoplasm"/>
    <property type="evidence" value="ECO:0007669"/>
    <property type="project" value="TreeGrafter"/>
</dbReference>